<accession>A0AC35FVQ2</accession>
<evidence type="ECO:0000313" key="2">
    <source>
        <dbReference type="WBParaSite" id="PS1159_v2.g21355.t1"/>
    </source>
</evidence>
<organism evidence="1 2">
    <name type="scientific">Panagrolaimus sp. PS1159</name>
    <dbReference type="NCBI Taxonomy" id="55785"/>
    <lineage>
        <taxon>Eukaryota</taxon>
        <taxon>Metazoa</taxon>
        <taxon>Ecdysozoa</taxon>
        <taxon>Nematoda</taxon>
        <taxon>Chromadorea</taxon>
        <taxon>Rhabditida</taxon>
        <taxon>Tylenchina</taxon>
        <taxon>Panagrolaimomorpha</taxon>
        <taxon>Panagrolaimoidea</taxon>
        <taxon>Panagrolaimidae</taxon>
        <taxon>Panagrolaimus</taxon>
    </lineage>
</organism>
<reference evidence="2" key="1">
    <citation type="submission" date="2022-11" db="UniProtKB">
        <authorList>
            <consortium name="WormBaseParasite"/>
        </authorList>
    </citation>
    <scope>IDENTIFICATION</scope>
</reference>
<proteinExistence type="predicted"/>
<dbReference type="Proteomes" id="UP000887580">
    <property type="component" value="Unplaced"/>
</dbReference>
<protein>
    <submittedName>
        <fullName evidence="2">Sugar phosphate transporter domain-containing protein</fullName>
    </submittedName>
</protein>
<sequence>MLLHTVMGNDSLKSIIVLGGISILNSLFNRIIMTKFFFDYPIVILMLQMAVTLFSIEIARLFNWVKLPAYTFQRGKDMFLPSILYALSTYLGMNCLDGIAMPLFPPIQRFCPLIVIAVGVYLHRQSFPNRQTLLLIEILCIGGALSSFYELSIDMWSIVYGVGALVMHAVALVMIERLHENFPSTLDLVYMNSFNCLCLFLIADLVQDEIRDAFMYMITSMTMLFVTCLTALVFIGVVFHTALFYCTTHANALHASIVHNIAGALQIFVAYALSVYLFYDLAPTWTNILGVIICIAGAIGYYKITPFNDINNKATPNANKFFMLGKA</sequence>
<dbReference type="WBParaSite" id="PS1159_v2.g21355.t1">
    <property type="protein sequence ID" value="PS1159_v2.g21355.t1"/>
    <property type="gene ID" value="PS1159_v2.g21355"/>
</dbReference>
<evidence type="ECO:0000313" key="1">
    <source>
        <dbReference type="Proteomes" id="UP000887580"/>
    </source>
</evidence>
<name>A0AC35FVQ2_9BILA</name>